<organism evidence="3 4">
    <name type="scientific">Pristionchus mayeri</name>
    <dbReference type="NCBI Taxonomy" id="1317129"/>
    <lineage>
        <taxon>Eukaryota</taxon>
        <taxon>Metazoa</taxon>
        <taxon>Ecdysozoa</taxon>
        <taxon>Nematoda</taxon>
        <taxon>Chromadorea</taxon>
        <taxon>Rhabditida</taxon>
        <taxon>Rhabditina</taxon>
        <taxon>Diplogasteromorpha</taxon>
        <taxon>Diplogasteroidea</taxon>
        <taxon>Neodiplogasteridae</taxon>
        <taxon>Pristionchus</taxon>
    </lineage>
</organism>
<keyword evidence="4" id="KW-1185">Reference proteome</keyword>
<proteinExistence type="predicted"/>
<dbReference type="Proteomes" id="UP001328107">
    <property type="component" value="Unassembled WGS sequence"/>
</dbReference>
<dbReference type="EMBL" id="BTRK01000002">
    <property type="protein sequence ID" value="GMR38707.1"/>
    <property type="molecule type" value="Genomic_DNA"/>
</dbReference>
<comment type="caution">
    <text evidence="3">The sequence shown here is derived from an EMBL/GenBank/DDBJ whole genome shotgun (WGS) entry which is preliminary data.</text>
</comment>
<evidence type="ECO:0000256" key="1">
    <source>
        <dbReference type="SAM" id="MobiDB-lite"/>
    </source>
</evidence>
<gene>
    <name evidence="3" type="ORF">PMAYCL1PPCAC_08902</name>
</gene>
<accession>A0AAN4ZCK0</accession>
<evidence type="ECO:0000313" key="4">
    <source>
        <dbReference type="Proteomes" id="UP001328107"/>
    </source>
</evidence>
<evidence type="ECO:0000313" key="3">
    <source>
        <dbReference type="EMBL" id="GMR38707.1"/>
    </source>
</evidence>
<sequence length="145" mass="16466">SRSVTFAPLDNEPRRGSTPRPLHAQTPQDTMEISRPMIIIIAGVIVLTIIEVIIMVIAIQYHDRKIPYYEFKRPTHESQATYQHHRVVPQQQQNPYPSSSITGYVPQHPGGVHDTYVNSQHYSQNGYQQQQSIGMGYSRDDAPIG</sequence>
<keyword evidence="2" id="KW-1133">Transmembrane helix</keyword>
<feature type="transmembrane region" description="Helical" evidence="2">
    <location>
        <begin position="37"/>
        <end position="59"/>
    </location>
</feature>
<feature type="region of interest" description="Disordered" evidence="1">
    <location>
        <begin position="1"/>
        <end position="29"/>
    </location>
</feature>
<dbReference type="AlphaFoldDB" id="A0AAN4ZCK0"/>
<keyword evidence="2" id="KW-0812">Transmembrane</keyword>
<protein>
    <submittedName>
        <fullName evidence="3">Uncharacterized protein</fullName>
    </submittedName>
</protein>
<name>A0AAN4ZCK0_9BILA</name>
<reference evidence="4" key="1">
    <citation type="submission" date="2022-10" db="EMBL/GenBank/DDBJ databases">
        <title>Genome assembly of Pristionchus species.</title>
        <authorList>
            <person name="Yoshida K."/>
            <person name="Sommer R.J."/>
        </authorList>
    </citation>
    <scope>NUCLEOTIDE SEQUENCE [LARGE SCALE GENOMIC DNA]</scope>
    <source>
        <strain evidence="4">RS5460</strain>
    </source>
</reference>
<evidence type="ECO:0000256" key="2">
    <source>
        <dbReference type="SAM" id="Phobius"/>
    </source>
</evidence>
<feature type="non-terminal residue" evidence="3">
    <location>
        <position position="1"/>
    </location>
</feature>
<keyword evidence="2" id="KW-0472">Membrane</keyword>